<keyword evidence="2" id="KW-1185">Reference proteome</keyword>
<feature type="non-terminal residue" evidence="1">
    <location>
        <position position="1"/>
    </location>
</feature>
<gene>
    <name evidence="1" type="ORF">SCALOS_LOCUS8140</name>
</gene>
<reference evidence="1" key="1">
    <citation type="submission" date="2021-06" db="EMBL/GenBank/DDBJ databases">
        <authorList>
            <person name="Kallberg Y."/>
            <person name="Tangrot J."/>
            <person name="Rosling A."/>
        </authorList>
    </citation>
    <scope>NUCLEOTIDE SEQUENCE</scope>
    <source>
        <strain evidence="1">AU212A</strain>
    </source>
</reference>
<sequence>ISGDNTLTEISSSNTFAEISKFELVATSDKNDNINNVAKLIRDKESSEYNTDICLLISVELPDYIIVE</sequence>
<feature type="non-terminal residue" evidence="1">
    <location>
        <position position="68"/>
    </location>
</feature>
<comment type="caution">
    <text evidence="1">The sequence shown here is derived from an EMBL/GenBank/DDBJ whole genome shotgun (WGS) entry which is preliminary data.</text>
</comment>
<evidence type="ECO:0000313" key="1">
    <source>
        <dbReference type="EMBL" id="CAG8635908.1"/>
    </source>
</evidence>
<protein>
    <submittedName>
        <fullName evidence="1">7900_t:CDS:1</fullName>
    </submittedName>
</protein>
<dbReference type="EMBL" id="CAJVPM010020615">
    <property type="protein sequence ID" value="CAG8635908.1"/>
    <property type="molecule type" value="Genomic_DNA"/>
</dbReference>
<dbReference type="Proteomes" id="UP000789860">
    <property type="component" value="Unassembled WGS sequence"/>
</dbReference>
<name>A0ACA9NAH1_9GLOM</name>
<evidence type="ECO:0000313" key="2">
    <source>
        <dbReference type="Proteomes" id="UP000789860"/>
    </source>
</evidence>
<accession>A0ACA9NAH1</accession>
<organism evidence="1 2">
    <name type="scientific">Scutellospora calospora</name>
    <dbReference type="NCBI Taxonomy" id="85575"/>
    <lineage>
        <taxon>Eukaryota</taxon>
        <taxon>Fungi</taxon>
        <taxon>Fungi incertae sedis</taxon>
        <taxon>Mucoromycota</taxon>
        <taxon>Glomeromycotina</taxon>
        <taxon>Glomeromycetes</taxon>
        <taxon>Diversisporales</taxon>
        <taxon>Gigasporaceae</taxon>
        <taxon>Scutellospora</taxon>
    </lineage>
</organism>
<proteinExistence type="predicted"/>